<dbReference type="SUPFAM" id="SSF52317">
    <property type="entry name" value="Class I glutamine amidotransferase-like"/>
    <property type="match status" value="1"/>
</dbReference>
<evidence type="ECO:0008006" key="3">
    <source>
        <dbReference type="Google" id="ProtNLM"/>
    </source>
</evidence>
<gene>
    <name evidence="1" type="ordered locus">PHZ_c2478</name>
</gene>
<dbReference type="Gene3D" id="3.40.50.880">
    <property type="match status" value="1"/>
</dbReference>
<evidence type="ECO:0000313" key="1">
    <source>
        <dbReference type="EMBL" id="ACG78887.1"/>
    </source>
</evidence>
<reference evidence="1 2" key="1">
    <citation type="journal article" date="2008" name="BMC Genomics">
        <title>Complete genome of Phenylobacterium zucineum - a novel facultative intracellular bacterium isolated from human erythroleukemia cell line K562.</title>
        <authorList>
            <person name="Luo Y."/>
            <person name="Xu X."/>
            <person name="Ding Z."/>
            <person name="Liu Z."/>
            <person name="Zhang B."/>
            <person name="Yan Z."/>
            <person name="Sun J."/>
            <person name="Hu S."/>
            <person name="Hu X."/>
        </authorList>
    </citation>
    <scope>NUCLEOTIDE SEQUENCE [LARGE SCALE GENOMIC DNA]</scope>
    <source>
        <strain evidence="1 2">HLK1</strain>
    </source>
</reference>
<accession>B4RGI1</accession>
<dbReference type="eggNOG" id="ENOG502ZDYQ">
    <property type="taxonomic scope" value="Bacteria"/>
</dbReference>
<dbReference type="InterPro" id="IPR029062">
    <property type="entry name" value="Class_I_gatase-like"/>
</dbReference>
<dbReference type="AlphaFoldDB" id="B4RGI1"/>
<organism evidence="1 2">
    <name type="scientific">Phenylobacterium zucineum (strain HLK1)</name>
    <dbReference type="NCBI Taxonomy" id="450851"/>
    <lineage>
        <taxon>Bacteria</taxon>
        <taxon>Pseudomonadati</taxon>
        <taxon>Pseudomonadota</taxon>
        <taxon>Alphaproteobacteria</taxon>
        <taxon>Caulobacterales</taxon>
        <taxon>Caulobacteraceae</taxon>
        <taxon>Phenylobacterium</taxon>
    </lineage>
</organism>
<dbReference type="KEGG" id="pzu:PHZ_c2478"/>
<evidence type="ECO:0000313" key="2">
    <source>
        <dbReference type="Proteomes" id="UP000001868"/>
    </source>
</evidence>
<protein>
    <recommendedName>
        <fullName evidence="3">DUF4350 domain-containing protein</fullName>
    </recommendedName>
</protein>
<dbReference type="Proteomes" id="UP000001868">
    <property type="component" value="Chromosome"/>
</dbReference>
<dbReference type="STRING" id="450851.PHZ_c2478"/>
<dbReference type="EMBL" id="CP000747">
    <property type="protein sequence ID" value="ACG78887.1"/>
    <property type="molecule type" value="Genomic_DNA"/>
</dbReference>
<sequence>MDADLTVSRPLHVRGQGPVVAIDAGHNNFHTAEGRYAPFAEVLRNDGYQVRSLAAELTAPALAPLRVLVVSNALAKENVVEWRLPTPPAFTPAEIEAVREWVRGGGALFLIADHMPFPGAMASLASAFGFTLDNSVAVPSPRRAELFSRANGDLLDSEIVRGDVAGVPVTEVRTFGGSSFRAPPEAVPIMRLGSDWTIVFPEEWGVISAVTPRRPSTGEDLRAAALEFGKGRVVVVSEAAAFSAQAAPGGPMGFRADGAGQNKQFLLNVMHWLSQGAAEAR</sequence>
<dbReference type="HOGENOM" id="CLU_865350_0_0_5"/>
<proteinExistence type="predicted"/>
<keyword evidence="2" id="KW-1185">Reference proteome</keyword>
<name>B4RGI1_PHEZH</name>